<name>A0A5N5DE83_9PEZI</name>
<evidence type="ECO:0000313" key="3">
    <source>
        <dbReference type="Proteomes" id="UP000325902"/>
    </source>
</evidence>
<evidence type="ECO:0000313" key="2">
    <source>
        <dbReference type="EMBL" id="KAB2576015.1"/>
    </source>
</evidence>
<comment type="caution">
    <text evidence="2">The sequence shown here is derived from an EMBL/GenBank/DDBJ whole genome shotgun (WGS) entry which is preliminary data.</text>
</comment>
<feature type="region of interest" description="Disordered" evidence="1">
    <location>
        <begin position="52"/>
        <end position="74"/>
    </location>
</feature>
<dbReference type="AlphaFoldDB" id="A0A5N5DE83"/>
<reference evidence="2 3" key="1">
    <citation type="journal article" date="2019" name="Sci. Rep.">
        <title>A multi-omics analysis of the grapevine pathogen Lasiodiplodia theobromae reveals that temperature affects the expression of virulence- and pathogenicity-related genes.</title>
        <authorList>
            <person name="Felix C."/>
            <person name="Meneses R."/>
            <person name="Goncalves M.F.M."/>
            <person name="Tilleman L."/>
            <person name="Duarte A.S."/>
            <person name="Jorrin-Novo J.V."/>
            <person name="Van de Peer Y."/>
            <person name="Deforce D."/>
            <person name="Van Nieuwerburgh F."/>
            <person name="Esteves A.C."/>
            <person name="Alves A."/>
        </authorList>
    </citation>
    <scope>NUCLEOTIDE SEQUENCE [LARGE SCALE GENOMIC DNA]</scope>
    <source>
        <strain evidence="2 3">LA-SOL3</strain>
    </source>
</reference>
<protein>
    <recommendedName>
        <fullName evidence="4">Reticulocyte-binding protein 2-like protein a</fullName>
    </recommendedName>
</protein>
<dbReference type="Proteomes" id="UP000325902">
    <property type="component" value="Unassembled WGS sequence"/>
</dbReference>
<keyword evidence="3" id="KW-1185">Reference proteome</keyword>
<proteinExistence type="predicted"/>
<accession>A0A5N5DE83</accession>
<organism evidence="2 3">
    <name type="scientific">Lasiodiplodia theobromae</name>
    <dbReference type="NCBI Taxonomy" id="45133"/>
    <lineage>
        <taxon>Eukaryota</taxon>
        <taxon>Fungi</taxon>
        <taxon>Dikarya</taxon>
        <taxon>Ascomycota</taxon>
        <taxon>Pezizomycotina</taxon>
        <taxon>Dothideomycetes</taxon>
        <taxon>Dothideomycetes incertae sedis</taxon>
        <taxon>Botryosphaeriales</taxon>
        <taxon>Botryosphaeriaceae</taxon>
        <taxon>Lasiodiplodia</taxon>
    </lineage>
</organism>
<sequence>MPRGWDDEFFYSDERYGARHVPPGGIARDPFRHSGGLLDPGAAHHRYASGIHRSHSTGSRGSPRGAGTPNIHIYNNIDQDMHPRMDARASQRTPSASPRGRPLVLDDEWALEDDFRIQARSRSRGRPGFAEHFHHHDHFGAPVPPAAASPSPDYRAVQLALSEERAREMEARLQREQQEEFLRKDMELKYMRQQQEREEEEALFQKRLKLKMLKDKQERDEEEERLKREEERIREKYERKRLEDERKRQKEEEEIKELKKRAVQEEKERAAKEAAAKKAAAEEYRLKMEKEAKEAEEERKRIIAEFEKKKMDDMKKKQEQEQALIARLKKQEEDKKKKEKEEWEEFERKQKDKQEKAAAEKKKKEEEFEADMRKRLSQFGFQENQIQAMIKPEKAHELPVGLSPANPIEQHHHHHHTHKPTYVKVHRDHLAVETLTYYGLPWEWDRTDTDYIIILREMDPRETDILFEHTKRLRTKTTETRLLIQERRDRDGKPEYAWVRKRSKSKSPMRIRSASSPKRTLWLA</sequence>
<gene>
    <name evidence="2" type="ORF">DBV05_g5285</name>
</gene>
<feature type="region of interest" description="Disordered" evidence="1">
    <location>
        <begin position="331"/>
        <end position="369"/>
    </location>
</feature>
<evidence type="ECO:0000256" key="1">
    <source>
        <dbReference type="SAM" id="MobiDB-lite"/>
    </source>
</evidence>
<dbReference type="EMBL" id="VCHE01000027">
    <property type="protein sequence ID" value="KAB2576015.1"/>
    <property type="molecule type" value="Genomic_DNA"/>
</dbReference>
<evidence type="ECO:0008006" key="4">
    <source>
        <dbReference type="Google" id="ProtNLM"/>
    </source>
</evidence>
<dbReference type="OrthoDB" id="6133115at2759"/>
<feature type="region of interest" description="Disordered" evidence="1">
    <location>
        <begin position="237"/>
        <end position="280"/>
    </location>
</feature>